<evidence type="ECO:0000256" key="2">
    <source>
        <dbReference type="ARBA" id="ARBA00006375"/>
    </source>
</evidence>
<dbReference type="PANTHER" id="PTHR45624:SF15">
    <property type="entry name" value="MITOCHONDRIAL ARGININE TRANSPORTER BAC1"/>
    <property type="match status" value="1"/>
</dbReference>
<evidence type="ECO:0000256" key="8">
    <source>
        <dbReference type="ARBA" id="ARBA00023136"/>
    </source>
</evidence>
<proteinExistence type="inferred from homology"/>
<feature type="repeat" description="Solcar" evidence="9">
    <location>
        <begin position="3"/>
        <end position="121"/>
    </location>
</feature>
<keyword evidence="3 10" id="KW-0813">Transport</keyword>
<evidence type="ECO:0000313" key="13">
    <source>
        <dbReference type="Proteomes" id="UP000654075"/>
    </source>
</evidence>
<comment type="similarity">
    <text evidence="2 10">Belongs to the mitochondrial carrier (TC 2.A.29) family.</text>
</comment>
<dbReference type="Pfam" id="PF00153">
    <property type="entry name" value="Mito_carr"/>
    <property type="match status" value="3"/>
</dbReference>
<evidence type="ECO:0000256" key="5">
    <source>
        <dbReference type="ARBA" id="ARBA00022737"/>
    </source>
</evidence>
<dbReference type="InterPro" id="IPR050567">
    <property type="entry name" value="Mitochondrial_Carrier"/>
</dbReference>
<evidence type="ECO:0000256" key="11">
    <source>
        <dbReference type="SAM" id="Phobius"/>
    </source>
</evidence>
<comment type="caution">
    <text evidence="12">The sequence shown here is derived from an EMBL/GenBank/DDBJ whole genome shotgun (WGS) entry which is preliminary data.</text>
</comment>
<evidence type="ECO:0000256" key="7">
    <source>
        <dbReference type="ARBA" id="ARBA00023128"/>
    </source>
</evidence>
<keyword evidence="7" id="KW-0496">Mitochondrion</keyword>
<accession>A0A813FY72</accession>
<comment type="subcellular location">
    <subcellularLocation>
        <location evidence="1">Mitochondrion membrane</location>
        <topology evidence="1">Multi-pass membrane protein</topology>
    </subcellularLocation>
</comment>
<dbReference type="SUPFAM" id="SSF103506">
    <property type="entry name" value="Mitochondrial carrier"/>
    <property type="match status" value="1"/>
</dbReference>
<dbReference type="GO" id="GO:1990575">
    <property type="term" value="P:mitochondrial L-ornithine transmembrane transport"/>
    <property type="evidence" value="ECO:0007669"/>
    <property type="project" value="TreeGrafter"/>
</dbReference>
<dbReference type="PANTHER" id="PTHR45624">
    <property type="entry name" value="MITOCHONDRIAL BASIC AMINO ACIDS TRANSPORTER-RELATED"/>
    <property type="match status" value="1"/>
</dbReference>
<dbReference type="AlphaFoldDB" id="A0A813FY72"/>
<organism evidence="12 13">
    <name type="scientific">Polarella glacialis</name>
    <name type="common">Dinoflagellate</name>
    <dbReference type="NCBI Taxonomy" id="89957"/>
    <lineage>
        <taxon>Eukaryota</taxon>
        <taxon>Sar</taxon>
        <taxon>Alveolata</taxon>
        <taxon>Dinophyceae</taxon>
        <taxon>Suessiales</taxon>
        <taxon>Suessiaceae</taxon>
        <taxon>Polarella</taxon>
    </lineage>
</organism>
<dbReference type="PROSITE" id="PS50920">
    <property type="entry name" value="SOLCAR"/>
    <property type="match status" value="3"/>
</dbReference>
<name>A0A813FY72_POLGL</name>
<protein>
    <recommendedName>
        <fullName evidence="14">Mitochondrial carrier protein</fullName>
    </recommendedName>
</protein>
<dbReference type="GO" id="GO:0031966">
    <property type="term" value="C:mitochondrial membrane"/>
    <property type="evidence" value="ECO:0007669"/>
    <property type="project" value="UniProtKB-SubCell"/>
</dbReference>
<evidence type="ECO:0000256" key="1">
    <source>
        <dbReference type="ARBA" id="ARBA00004225"/>
    </source>
</evidence>
<feature type="transmembrane region" description="Helical" evidence="11">
    <location>
        <begin position="245"/>
        <end position="268"/>
    </location>
</feature>
<gene>
    <name evidence="12" type="ORF">PGLA1383_LOCUS35170</name>
</gene>
<evidence type="ECO:0000256" key="3">
    <source>
        <dbReference type="ARBA" id="ARBA00022448"/>
    </source>
</evidence>
<keyword evidence="5" id="KW-0677">Repeat</keyword>
<evidence type="ECO:0000256" key="10">
    <source>
        <dbReference type="RuleBase" id="RU000488"/>
    </source>
</evidence>
<dbReference type="Gene3D" id="1.50.40.10">
    <property type="entry name" value="Mitochondrial carrier domain"/>
    <property type="match status" value="1"/>
</dbReference>
<keyword evidence="8 9" id="KW-0472">Membrane</keyword>
<evidence type="ECO:0000256" key="9">
    <source>
        <dbReference type="PROSITE-ProRule" id="PRU00282"/>
    </source>
</evidence>
<dbReference type="OrthoDB" id="14252at2759"/>
<sequence>MMEISALDALSGVCGAVCCTYAGLPFDVVKVRLQNQCAQLPGAAHARASGMSAAHGSRMLAACVTGAQRMPGPYRGLGDCLSRVAREEGARALYRGAVPALASAVAENVTGITVQHACHRKLGSFWGNPDARFTLGTECLLGGFTGLFTAVAMCPFEVVKVRIQALRSAEPASRGSAGASGTQNLVACVRKVLEQDGAMGFYRGITGLSARDVPYNAIFFGTYEGTCTLIMHSQGIARKDELRPWAVMSAGGFAGAVGWSIVIPFDVAKTRLQSGKMQGSVVHALRTIAAKEGARALFFGWAAAVTRAVPANAGLFFGVEMSGRWLRQHWDD</sequence>
<dbReference type="EMBL" id="CAJNNV010026185">
    <property type="protein sequence ID" value="CAE8617509.1"/>
    <property type="molecule type" value="Genomic_DNA"/>
</dbReference>
<evidence type="ECO:0008006" key="14">
    <source>
        <dbReference type="Google" id="ProtNLM"/>
    </source>
</evidence>
<keyword evidence="4 9" id="KW-0812">Transmembrane</keyword>
<evidence type="ECO:0000313" key="12">
    <source>
        <dbReference type="EMBL" id="CAE8617509.1"/>
    </source>
</evidence>
<dbReference type="Proteomes" id="UP000654075">
    <property type="component" value="Unassembled WGS sequence"/>
</dbReference>
<keyword evidence="13" id="KW-1185">Reference proteome</keyword>
<dbReference type="InterPro" id="IPR018108">
    <property type="entry name" value="MCP_transmembrane"/>
</dbReference>
<dbReference type="GO" id="GO:0000064">
    <property type="term" value="F:L-ornithine transmembrane transporter activity"/>
    <property type="evidence" value="ECO:0007669"/>
    <property type="project" value="TreeGrafter"/>
</dbReference>
<evidence type="ECO:0000256" key="4">
    <source>
        <dbReference type="ARBA" id="ARBA00022692"/>
    </source>
</evidence>
<reference evidence="12" key="1">
    <citation type="submission" date="2021-02" db="EMBL/GenBank/DDBJ databases">
        <authorList>
            <person name="Dougan E. K."/>
            <person name="Rhodes N."/>
            <person name="Thang M."/>
            <person name="Chan C."/>
        </authorList>
    </citation>
    <scope>NUCLEOTIDE SEQUENCE</scope>
</reference>
<feature type="repeat" description="Solcar" evidence="9">
    <location>
        <begin position="242"/>
        <end position="325"/>
    </location>
</feature>
<dbReference type="OMA" id="VEMFKIR"/>
<feature type="repeat" description="Solcar" evidence="9">
    <location>
        <begin position="133"/>
        <end position="229"/>
    </location>
</feature>
<keyword evidence="6 11" id="KW-1133">Transmembrane helix</keyword>
<dbReference type="InterPro" id="IPR023395">
    <property type="entry name" value="MCP_dom_sf"/>
</dbReference>
<evidence type="ECO:0000256" key="6">
    <source>
        <dbReference type="ARBA" id="ARBA00022989"/>
    </source>
</evidence>